<dbReference type="PRINTS" id="PR00359">
    <property type="entry name" value="BP450"/>
</dbReference>
<organism evidence="4 5">
    <name type="scientific">Streptomyces daqingensis</name>
    <dbReference type="NCBI Taxonomy" id="1472640"/>
    <lineage>
        <taxon>Bacteria</taxon>
        <taxon>Bacillati</taxon>
        <taxon>Actinomycetota</taxon>
        <taxon>Actinomycetes</taxon>
        <taxon>Kitasatosporales</taxon>
        <taxon>Streptomycetaceae</taxon>
        <taxon>Streptomyces</taxon>
    </lineage>
</organism>
<dbReference type="PANTHER" id="PTHR46696:SF1">
    <property type="entry name" value="CYTOCHROME P450 YJIB-RELATED"/>
    <property type="match status" value="1"/>
</dbReference>
<accession>A0ABQ2M1T1</accession>
<sequence length="428" mass="47158">MGEQGKQTPRGTADAGDACPVEPFVVDPAGRDKHAEAERIRARGPAALVELPAGIRAWSVGSMDLLKRLLTDPRVSKDPRQHWPAWRRGEFQDSWIQTWVGVTNMFTSYGADHRRLRKLVAPAFTGRRTEAMRPRVERITRELLDEMARVPEGEQVDLRAAYAHPLPMSVICELFGIPEEKRAEVARIVMRVMDTSVTPEEAARTAREMQSAFAALIALKREQPGEDLTSVLVSARDDDGARLSEVELLDTLLLVIGAGHETTVNLIGNAVQALLTHPEQLRLVLDGAIPWDDVIEETLRWAPSLASLPLRYAVEDIELPGGLTIRQGEAVLATYAAAGRDPERHGPTAAEFDSRRTDKEHLAFGHGVHFCLGAPPRAPGSPYSAARPVRTLPQAASCRPRRRPGDGGFVHRARLPHAARPPPRCRMT</sequence>
<evidence type="ECO:0000256" key="2">
    <source>
        <dbReference type="RuleBase" id="RU000461"/>
    </source>
</evidence>
<dbReference type="EMBL" id="BMMP01000004">
    <property type="protein sequence ID" value="GGO45979.1"/>
    <property type="molecule type" value="Genomic_DNA"/>
</dbReference>
<dbReference type="InterPro" id="IPR001128">
    <property type="entry name" value="Cyt_P450"/>
</dbReference>
<name>A0ABQ2M1T1_9ACTN</name>
<dbReference type="Proteomes" id="UP000631535">
    <property type="component" value="Unassembled WGS sequence"/>
</dbReference>
<evidence type="ECO:0000313" key="4">
    <source>
        <dbReference type="EMBL" id="GGO45979.1"/>
    </source>
</evidence>
<keyword evidence="2" id="KW-0408">Iron</keyword>
<keyword evidence="2" id="KW-0479">Metal-binding</keyword>
<dbReference type="InterPro" id="IPR017972">
    <property type="entry name" value="Cyt_P450_CS"/>
</dbReference>
<dbReference type="InterPro" id="IPR002397">
    <property type="entry name" value="Cyt_P450_B"/>
</dbReference>
<dbReference type="PROSITE" id="PS00086">
    <property type="entry name" value="CYTOCHROME_P450"/>
    <property type="match status" value="1"/>
</dbReference>
<keyword evidence="5" id="KW-1185">Reference proteome</keyword>
<reference evidence="5" key="1">
    <citation type="journal article" date="2019" name="Int. J. Syst. Evol. Microbiol.">
        <title>The Global Catalogue of Microorganisms (GCM) 10K type strain sequencing project: providing services to taxonomists for standard genome sequencing and annotation.</title>
        <authorList>
            <consortium name="The Broad Institute Genomics Platform"/>
            <consortium name="The Broad Institute Genome Sequencing Center for Infectious Disease"/>
            <person name="Wu L."/>
            <person name="Ma J."/>
        </authorList>
    </citation>
    <scope>NUCLEOTIDE SEQUENCE [LARGE SCALE GENOMIC DNA]</scope>
    <source>
        <strain evidence="5">CGMCC 4.7178</strain>
    </source>
</reference>
<dbReference type="SUPFAM" id="SSF48264">
    <property type="entry name" value="Cytochrome P450"/>
    <property type="match status" value="1"/>
</dbReference>
<feature type="compositionally biased region" description="Polar residues" evidence="3">
    <location>
        <begin position="1"/>
        <end position="10"/>
    </location>
</feature>
<keyword evidence="2" id="KW-0560">Oxidoreductase</keyword>
<dbReference type="Pfam" id="PF00067">
    <property type="entry name" value="p450"/>
    <property type="match status" value="1"/>
</dbReference>
<keyword evidence="2" id="KW-0503">Monooxygenase</keyword>
<evidence type="ECO:0000256" key="3">
    <source>
        <dbReference type="SAM" id="MobiDB-lite"/>
    </source>
</evidence>
<evidence type="ECO:0000256" key="1">
    <source>
        <dbReference type="ARBA" id="ARBA00010617"/>
    </source>
</evidence>
<dbReference type="InterPro" id="IPR036396">
    <property type="entry name" value="Cyt_P450_sf"/>
</dbReference>
<dbReference type="PANTHER" id="PTHR46696">
    <property type="entry name" value="P450, PUTATIVE (EUROFUNG)-RELATED"/>
    <property type="match status" value="1"/>
</dbReference>
<proteinExistence type="inferred from homology"/>
<evidence type="ECO:0000313" key="5">
    <source>
        <dbReference type="Proteomes" id="UP000631535"/>
    </source>
</evidence>
<gene>
    <name evidence="4" type="ORF">GCM10012287_15210</name>
</gene>
<dbReference type="Gene3D" id="1.10.630.10">
    <property type="entry name" value="Cytochrome P450"/>
    <property type="match status" value="1"/>
</dbReference>
<protein>
    <submittedName>
        <fullName evidence="4">Cytochrome P450</fullName>
    </submittedName>
</protein>
<feature type="region of interest" description="Disordered" evidence="3">
    <location>
        <begin position="1"/>
        <end position="32"/>
    </location>
</feature>
<comment type="caution">
    <text evidence="4">The sequence shown here is derived from an EMBL/GenBank/DDBJ whole genome shotgun (WGS) entry which is preliminary data.</text>
</comment>
<comment type="similarity">
    <text evidence="1 2">Belongs to the cytochrome P450 family.</text>
</comment>
<keyword evidence="2" id="KW-0349">Heme</keyword>
<dbReference type="CDD" id="cd11029">
    <property type="entry name" value="CYP107-like"/>
    <property type="match status" value="1"/>
</dbReference>